<organism evidence="2 3">
    <name type="scientific">Nonlabens dokdonensis</name>
    <dbReference type="NCBI Taxonomy" id="328515"/>
    <lineage>
        <taxon>Bacteria</taxon>
        <taxon>Pseudomonadati</taxon>
        <taxon>Bacteroidota</taxon>
        <taxon>Flavobacteriia</taxon>
        <taxon>Flavobacteriales</taxon>
        <taxon>Flavobacteriaceae</taxon>
        <taxon>Nonlabens</taxon>
    </lineage>
</organism>
<protein>
    <submittedName>
        <fullName evidence="2">Autotransporter adhesin-like protein</fullName>
    </submittedName>
</protein>
<name>A0ABX5PU26_9FLAO</name>
<accession>A0ABX5PU26</accession>
<evidence type="ECO:0000313" key="3">
    <source>
        <dbReference type="Proteomes" id="UP000248584"/>
    </source>
</evidence>
<proteinExistence type="predicted"/>
<feature type="domain" description="Putative auto-transporter adhesin head GIN" evidence="1">
    <location>
        <begin position="50"/>
        <end position="242"/>
    </location>
</feature>
<dbReference type="PROSITE" id="PS51257">
    <property type="entry name" value="PROKAR_LIPOPROTEIN"/>
    <property type="match status" value="1"/>
</dbReference>
<gene>
    <name evidence="2" type="ORF">LX97_03318</name>
</gene>
<comment type="caution">
    <text evidence="2">The sequence shown here is derived from an EMBL/GenBank/DDBJ whole genome shotgun (WGS) entry which is preliminary data.</text>
</comment>
<dbReference type="Pfam" id="PF10988">
    <property type="entry name" value="DUF2807"/>
    <property type="match status" value="1"/>
</dbReference>
<evidence type="ECO:0000259" key="1">
    <source>
        <dbReference type="Pfam" id="PF10988"/>
    </source>
</evidence>
<dbReference type="Gene3D" id="2.160.20.120">
    <property type="match status" value="1"/>
</dbReference>
<dbReference type="EMBL" id="QKZR01000008">
    <property type="protein sequence ID" value="PZX36853.1"/>
    <property type="molecule type" value="Genomic_DNA"/>
</dbReference>
<sequence length="259" mass="29111">MKMNYKFTQAFYWPSLLLILFVISCDSEDGLNCTQAAGDFIEQEYELESFDKILVFERLKLTVKDGPIQKVVVKTGENLLNDVDVTVNDGRLEVVNNNGCNLVRDYGITEVVVTSPNITEIRSSTGEDVRSEGVLGWDNLTLLSNDGPEEDFYHSTGDFRLQLDVLNLTINTNKLSNFYLSGTVENADFNWDEGDGRLIANDLIIQNAQIFHRGTASWNVDVRENISGIINGYGDVILKSRPTTVDVQETWQGRLVIDN</sequence>
<dbReference type="InterPro" id="IPR021255">
    <property type="entry name" value="DUF2807"/>
</dbReference>
<evidence type="ECO:0000313" key="2">
    <source>
        <dbReference type="EMBL" id="PZX36853.1"/>
    </source>
</evidence>
<dbReference type="Proteomes" id="UP000248584">
    <property type="component" value="Unassembled WGS sequence"/>
</dbReference>
<keyword evidence="3" id="KW-1185">Reference proteome</keyword>
<reference evidence="2 3" key="1">
    <citation type="submission" date="2018-06" db="EMBL/GenBank/DDBJ databases">
        <title>Genomic Encyclopedia of Archaeal and Bacterial Type Strains, Phase II (KMG-II): from individual species to whole genera.</title>
        <authorList>
            <person name="Goeker M."/>
        </authorList>
    </citation>
    <scope>NUCLEOTIDE SEQUENCE [LARGE SCALE GENOMIC DNA]</scope>
    <source>
        <strain evidence="2 3">DSM 17205</strain>
    </source>
</reference>